<evidence type="ECO:0000256" key="4">
    <source>
        <dbReference type="SAM" id="Phobius"/>
    </source>
</evidence>
<organism evidence="5 6">
    <name type="scientific">Mortierella isabellina</name>
    <name type="common">Filamentous fungus</name>
    <name type="synonym">Umbelopsis isabellina</name>
    <dbReference type="NCBI Taxonomy" id="91625"/>
    <lineage>
        <taxon>Eukaryota</taxon>
        <taxon>Fungi</taxon>
        <taxon>Fungi incertae sedis</taxon>
        <taxon>Mucoromycota</taxon>
        <taxon>Mucoromycotina</taxon>
        <taxon>Umbelopsidomycetes</taxon>
        <taxon>Umbelopsidales</taxon>
        <taxon>Umbelopsidaceae</taxon>
        <taxon>Umbelopsis</taxon>
    </lineage>
</organism>
<protein>
    <recommendedName>
        <fullName evidence="7">Galactose oxidase</fullName>
    </recommendedName>
</protein>
<evidence type="ECO:0000256" key="2">
    <source>
        <dbReference type="ARBA" id="ARBA00022737"/>
    </source>
</evidence>
<keyword evidence="4" id="KW-0812">Transmembrane</keyword>
<dbReference type="PANTHER" id="PTHR46093">
    <property type="entry name" value="ACYL-COA-BINDING DOMAIN-CONTAINING PROTEIN 5"/>
    <property type="match status" value="1"/>
</dbReference>
<dbReference type="InterPro" id="IPR011043">
    <property type="entry name" value="Gal_Oxase/kelch_b-propeller"/>
</dbReference>
<evidence type="ECO:0000313" key="5">
    <source>
        <dbReference type="EMBL" id="KAG2177013.1"/>
    </source>
</evidence>
<sequence>MAWFFSAIGKTLPSRHIYFIWLLILYGRVSAYTAVGRYGHSAVLMNNSIYFYGGDSSITASTRTPLWLSDLAVLNLSTSFALQQPKWSAVSGTQSIIGGPSVYYQVGFSGTNNSDNMFVAGGITPAVAHDNNEPVYLYNVARRQWKTLDVPNKEMLHKQGAAVSVTSGGLAYLWGGKNTTGDIQLLTTFKRQESAPLPVGSNLMYCLNTINPNESMLISLSGSVAPQLRYAHSQTLLDDNRIVVLGGFDGMSGTATSLADIWIYEIDTNTWSNIPATLSADGRPAARSSHSAVLMPDGISIVIYGGYDGYNVFNDVAVLNTTSWAWEVKSTTANVQGRADVTTLIGTNMIVAFGFTGVSTSLSILSDIENLDVETWSWRSAYNTSEDLARKASNDVIANGPSTAVIMGAVGGLAGLFCILLLALHICNRRNRRKSHNDDDAESMGKETNSLHHETLSSQDDPTFVELISSTGGTTVVPMSLARRGGQRVKRTYTDGDINEVGSFNRLFSTSHRKDKSIEQSPTEELNSPESPLEEVHQAAVVARSPQILQTGQQPVGLVADTSRPQAIRPHSTFDGEEFIVLGGGDERMMSPLTPKDTVQQISYSKPQDYITLTLPPSKQQAATPFKDESTSIPLEIITKGKERAQEPGSPTTPKV</sequence>
<keyword evidence="6" id="KW-1185">Reference proteome</keyword>
<dbReference type="PANTHER" id="PTHR46093:SF18">
    <property type="entry name" value="FIBRONECTIN TYPE-III DOMAIN-CONTAINING PROTEIN"/>
    <property type="match status" value="1"/>
</dbReference>
<keyword evidence="4" id="KW-0472">Membrane</keyword>
<feature type="region of interest" description="Disordered" evidence="3">
    <location>
        <begin position="432"/>
        <end position="462"/>
    </location>
</feature>
<keyword evidence="4" id="KW-1133">Transmembrane helix</keyword>
<reference evidence="5" key="1">
    <citation type="submission" date="2020-12" db="EMBL/GenBank/DDBJ databases">
        <title>Metabolic potential, ecology and presence of endohyphal bacteria is reflected in genomic diversity of Mucoromycotina.</title>
        <authorList>
            <person name="Muszewska A."/>
            <person name="Okrasinska A."/>
            <person name="Steczkiewicz K."/>
            <person name="Drgas O."/>
            <person name="Orlowska M."/>
            <person name="Perlinska-Lenart U."/>
            <person name="Aleksandrzak-Piekarczyk T."/>
            <person name="Szatraj K."/>
            <person name="Zielenkiewicz U."/>
            <person name="Pilsyk S."/>
            <person name="Malc E."/>
            <person name="Mieczkowski P."/>
            <person name="Kruszewska J.S."/>
            <person name="Biernat P."/>
            <person name="Pawlowska J."/>
        </authorList>
    </citation>
    <scope>NUCLEOTIDE SEQUENCE</scope>
    <source>
        <strain evidence="5">WA0000067209</strain>
    </source>
</reference>
<keyword evidence="1" id="KW-0880">Kelch repeat</keyword>
<feature type="region of interest" description="Disordered" evidence="3">
    <location>
        <begin position="511"/>
        <end position="531"/>
    </location>
</feature>
<dbReference type="Gene3D" id="2.120.10.80">
    <property type="entry name" value="Kelch-type beta propeller"/>
    <property type="match status" value="2"/>
</dbReference>
<dbReference type="OrthoDB" id="432528at2759"/>
<evidence type="ECO:0008006" key="7">
    <source>
        <dbReference type="Google" id="ProtNLM"/>
    </source>
</evidence>
<feature type="compositionally biased region" description="Basic and acidic residues" evidence="3">
    <location>
        <begin position="443"/>
        <end position="455"/>
    </location>
</feature>
<keyword evidence="2" id="KW-0677">Repeat</keyword>
<name>A0A8H7PNE0_MORIS</name>
<evidence type="ECO:0000256" key="3">
    <source>
        <dbReference type="SAM" id="MobiDB-lite"/>
    </source>
</evidence>
<dbReference type="InterPro" id="IPR015915">
    <property type="entry name" value="Kelch-typ_b-propeller"/>
</dbReference>
<gene>
    <name evidence="5" type="ORF">INT43_007667</name>
</gene>
<evidence type="ECO:0000313" key="6">
    <source>
        <dbReference type="Proteomes" id="UP000654370"/>
    </source>
</evidence>
<feature type="compositionally biased region" description="Low complexity" evidence="3">
    <location>
        <begin position="521"/>
        <end position="531"/>
    </location>
</feature>
<dbReference type="Proteomes" id="UP000654370">
    <property type="component" value="Unassembled WGS sequence"/>
</dbReference>
<dbReference type="SUPFAM" id="SSF117281">
    <property type="entry name" value="Kelch motif"/>
    <property type="match status" value="1"/>
</dbReference>
<comment type="caution">
    <text evidence="5">The sequence shown here is derived from an EMBL/GenBank/DDBJ whole genome shotgun (WGS) entry which is preliminary data.</text>
</comment>
<feature type="transmembrane region" description="Helical" evidence="4">
    <location>
        <begin position="404"/>
        <end position="424"/>
    </location>
</feature>
<dbReference type="SMART" id="SM00612">
    <property type="entry name" value="Kelch"/>
    <property type="match status" value="2"/>
</dbReference>
<dbReference type="Pfam" id="PF24681">
    <property type="entry name" value="Kelch_KLHDC2_KLHL20_DRC7"/>
    <property type="match status" value="1"/>
</dbReference>
<dbReference type="AlphaFoldDB" id="A0A8H7PNE0"/>
<evidence type="ECO:0000256" key="1">
    <source>
        <dbReference type="ARBA" id="ARBA00022441"/>
    </source>
</evidence>
<dbReference type="InterPro" id="IPR006652">
    <property type="entry name" value="Kelch_1"/>
</dbReference>
<dbReference type="EMBL" id="JAEPQZ010000009">
    <property type="protein sequence ID" value="KAG2177013.1"/>
    <property type="molecule type" value="Genomic_DNA"/>
</dbReference>
<dbReference type="SUPFAM" id="SSF50965">
    <property type="entry name" value="Galactose oxidase, central domain"/>
    <property type="match status" value="1"/>
</dbReference>
<accession>A0A8H7PNE0</accession>
<proteinExistence type="predicted"/>